<keyword evidence="1" id="KW-0812">Transmembrane</keyword>
<dbReference type="EMBL" id="MGFH01000021">
    <property type="protein sequence ID" value="OGM08232.1"/>
    <property type="molecule type" value="Genomic_DNA"/>
</dbReference>
<reference evidence="2 3" key="1">
    <citation type="journal article" date="2016" name="Nat. Commun.">
        <title>Thousands of microbial genomes shed light on interconnected biogeochemical processes in an aquifer system.</title>
        <authorList>
            <person name="Anantharaman K."/>
            <person name="Brown C.T."/>
            <person name="Hug L.A."/>
            <person name="Sharon I."/>
            <person name="Castelle C.J."/>
            <person name="Probst A.J."/>
            <person name="Thomas B.C."/>
            <person name="Singh A."/>
            <person name="Wilkins M.J."/>
            <person name="Karaoz U."/>
            <person name="Brodie E.L."/>
            <person name="Williams K.H."/>
            <person name="Hubbard S.S."/>
            <person name="Banfield J.F."/>
        </authorList>
    </citation>
    <scope>NUCLEOTIDE SEQUENCE [LARGE SCALE GENOMIC DNA]</scope>
</reference>
<proteinExistence type="predicted"/>
<dbReference type="AlphaFoldDB" id="A0A1F7WZE5"/>
<feature type="transmembrane region" description="Helical" evidence="1">
    <location>
        <begin position="7"/>
        <end position="24"/>
    </location>
</feature>
<gene>
    <name evidence="2" type="ORF">A2008_03560</name>
</gene>
<comment type="caution">
    <text evidence="2">The sequence shown here is derived from an EMBL/GenBank/DDBJ whole genome shotgun (WGS) entry which is preliminary data.</text>
</comment>
<dbReference type="Proteomes" id="UP000178735">
    <property type="component" value="Unassembled WGS sequence"/>
</dbReference>
<evidence type="ECO:0000313" key="3">
    <source>
        <dbReference type="Proteomes" id="UP000178735"/>
    </source>
</evidence>
<organism evidence="2 3">
    <name type="scientific">Candidatus Wallbacteria bacterium GWC2_49_35</name>
    <dbReference type="NCBI Taxonomy" id="1817813"/>
    <lineage>
        <taxon>Bacteria</taxon>
        <taxon>Candidatus Walliibacteriota</taxon>
    </lineage>
</organism>
<evidence type="ECO:0000313" key="2">
    <source>
        <dbReference type="EMBL" id="OGM08232.1"/>
    </source>
</evidence>
<keyword evidence="1" id="KW-1133">Transmembrane helix</keyword>
<accession>A0A1F7WZE5</accession>
<protein>
    <submittedName>
        <fullName evidence="2">Uncharacterized protein</fullName>
    </submittedName>
</protein>
<keyword evidence="1" id="KW-0472">Membrane</keyword>
<evidence type="ECO:0000256" key="1">
    <source>
        <dbReference type="SAM" id="Phobius"/>
    </source>
</evidence>
<sequence length="427" mass="48549">MQAAGQLLYFIFLVAVFFVAPLWYQLFHNLSDKLYITAAVLYLSFTVGYYLIYVLMNTYRDNRGNLVLIGGVKRRPEDGFQSAESESTVLGRGVIEQSTDGLMSVKDIRPSIWRRALLFSLILLLLLLPFLMHYEEPLRYQQALTVDSNRDAIVSMGQLLKLKIEKDSPGDLLVLNSVVKDDVVIITGNYDRVEVVLDLAKIPYTLITPMQFARFELKPRQLLMINCPGKLMPDTFPKIEKFVAEGGHLFTTDWALINTLERAIPGFLKSSQLRTADSVVSIEKAYTGESELLKHVFLPGGTPSWWVFSSHPYKVQNDAVRLLVSSKQMKTQFNLESVATEFAYKKGRVIHTATHFYQQRSIIVTREQARSGDEYVRNDMQIDISRLEADFAARLKNIKAGQLEDTYSVIRFIANVIIARKKTQAGL</sequence>
<feature type="transmembrane region" description="Helical" evidence="1">
    <location>
        <begin position="116"/>
        <end position="134"/>
    </location>
</feature>
<feature type="transmembrane region" description="Helical" evidence="1">
    <location>
        <begin position="36"/>
        <end position="56"/>
    </location>
</feature>
<name>A0A1F7WZE5_9BACT</name>